<sequence>MDNIDLINRLINITVTHREYGEGTIIEIIDNLVIVKFMDDQSIPFLFPGAFLTKHLTFKNPSYFSELKQTEDKNVMNRSDKGYIKFKDSLISDMKNKKLALNTFLYELDNEEYYNHLRRDAISIIYSTKGNPRYITLDKKLVVIAFLAMVAFKFYNGNFWDHVRDELKSLYIQYNNQQQLENVIRLIISDEFDNYSNLKITNALVHAAVPYNSIKKFFYFVYDIYRLNFGYRLDGLPLDEMVEITLNGVSKLLKNTLDNDNIDFNISENDNDPQKITKKTYTLIKSTKIAIINYSKEMVNIIRMMLEMINDWYYNNLTANEYPAPFKISFDEWILENKERLEQQRKYTTKTEYVTRPLFKIRKEDKIVLLVLPVIILKNIDKENLFKVEVMISDSDEITKLVFNKDYRILERIGYYSLDIFKIKIKKPLNGVKLEIKVEDEIIYTSGDSLNRDIMIFDQEGNERFNYKEYQGLTYIIYNKATNYSGNITRMEFYNVAVLMSQKDESYLIGNQIICLSSVMKPGIYGEIINQVLVHRNDHEIKLFKKVTYFVFESEHQLDELDFTINDRKVLISSDDKIILKRGIYFNYRIALNWDENDKGVKTIKIYNNNRQELKSETFILDPYFDFQVIKFNMEDMLLEYRMDSSLVLNIQNREKLDVSTHDMIRKCFSLGFDNIIYNIDPKIDRFKFDTSSDWILFDSTDFKSNKLIISSNVKKCEILNANNNILFESLPLVNKNGSTEIDISYFSQLRKGNDFVKIKVIFMDDRFNEMKVYLRPTVISCNTMSLNSHVSIDFNIMEFKKDALKLIIKKQNEIIYDKTLTDTLVNINQIEPFEKHYMYVIQKENLFLGTNHRELYKQTLVYYNYNHLESHSFNLNDIILWNQDVEQKINIRNQSVKFNKKIENINIDGNDNNLYEITCSWKNEPIIAKVDYDENLYISFKIGFSELQSIGAYIQDETSVYNNKNYSDIDYYDDLDIDLNLDKFVRFQKFQEMKVNCDKSEKLMKILYMLGKAYMLGEGVEKSRSIAYSLWEESASLGNIEAMVSLANSYYSGSGISQNEELKYKNIALKFYESAAKMGHPIAKEKMELLQIKIPVILEIDPRKDFIK</sequence>
<protein>
    <submittedName>
        <fullName evidence="1">Tetratricopeptide-like helical domain containing protein with Sel1-like repeat</fullName>
    </submittedName>
</protein>
<dbReference type="SMART" id="SM00671">
    <property type="entry name" value="SEL1"/>
    <property type="match status" value="2"/>
</dbReference>
<dbReference type="InParanoid" id="A0A061AA53"/>
<dbReference type="EMBL" id="LK028559">
    <property type="protein sequence ID" value="CDR30264.1"/>
    <property type="molecule type" value="Genomic_DNA"/>
</dbReference>
<gene>
    <name evidence="1" type="ORF">Aocu_01910</name>
</gene>
<organism evidence="1 2">
    <name type="scientific">Acholeplasma oculi</name>
    <dbReference type="NCBI Taxonomy" id="35623"/>
    <lineage>
        <taxon>Bacteria</taxon>
        <taxon>Bacillati</taxon>
        <taxon>Mycoplasmatota</taxon>
        <taxon>Mollicutes</taxon>
        <taxon>Acholeplasmatales</taxon>
        <taxon>Acholeplasmataceae</taxon>
        <taxon>Acholeplasma</taxon>
    </lineage>
</organism>
<dbReference type="Pfam" id="PF08238">
    <property type="entry name" value="Sel1"/>
    <property type="match status" value="2"/>
</dbReference>
<keyword evidence="2" id="KW-1185">Reference proteome</keyword>
<dbReference type="Proteomes" id="UP000032434">
    <property type="component" value="Chromosome 1"/>
</dbReference>
<dbReference type="STRING" id="35623.Aocu_01910"/>
<accession>A0A061AA53</accession>
<evidence type="ECO:0000313" key="1">
    <source>
        <dbReference type="EMBL" id="CDR30264.1"/>
    </source>
</evidence>
<dbReference type="SUPFAM" id="SSF81901">
    <property type="entry name" value="HCP-like"/>
    <property type="match status" value="1"/>
</dbReference>
<evidence type="ECO:0000313" key="2">
    <source>
        <dbReference type="Proteomes" id="UP000032434"/>
    </source>
</evidence>
<dbReference type="Gene3D" id="1.25.40.10">
    <property type="entry name" value="Tetratricopeptide repeat domain"/>
    <property type="match status" value="1"/>
</dbReference>
<dbReference type="InterPro" id="IPR006597">
    <property type="entry name" value="Sel1-like"/>
</dbReference>
<dbReference type="InterPro" id="IPR011990">
    <property type="entry name" value="TPR-like_helical_dom_sf"/>
</dbReference>
<reference evidence="2" key="1">
    <citation type="submission" date="2014-05" db="EMBL/GenBank/DDBJ databases">
        <authorList>
            <person name="Kube M."/>
        </authorList>
    </citation>
    <scope>NUCLEOTIDE SEQUENCE [LARGE SCALE GENOMIC DNA]</scope>
</reference>
<proteinExistence type="predicted"/>
<dbReference type="RefSeq" id="WP_045748835.1">
    <property type="nucleotide sequence ID" value="NZ_FUZK01000002.1"/>
</dbReference>
<dbReference type="PATRIC" id="fig|35623.3.peg.191"/>
<dbReference type="AlphaFoldDB" id="A0A061AA53"/>
<dbReference type="OrthoDB" id="5365194at2"/>
<name>A0A061AA53_9MOLU</name>
<dbReference type="KEGG" id="aoc:Aocu_01910"/>
<dbReference type="HOGENOM" id="CLU_281838_0_0_14"/>